<name>A0A7E4VVW3_PANRE</name>
<dbReference type="WBParaSite" id="Pan_g4029.t1">
    <property type="protein sequence ID" value="Pan_g4029.t1"/>
    <property type="gene ID" value="Pan_g4029"/>
</dbReference>
<dbReference type="AlphaFoldDB" id="A0A7E4VVW3"/>
<evidence type="ECO:0000313" key="2">
    <source>
        <dbReference type="WBParaSite" id="Pan_g4029.t1"/>
    </source>
</evidence>
<proteinExistence type="predicted"/>
<accession>A0A7E4VVW3</accession>
<sequence length="85" mass="9436">MIRLGRVTLPPQPRPFRQTPVGLVRVAALGRSRQQLTTAFWLFCRLPGSSERIRPRRMATPGPAGHYARSVKMAGRSLLGVDLSI</sequence>
<evidence type="ECO:0000313" key="1">
    <source>
        <dbReference type="Proteomes" id="UP000492821"/>
    </source>
</evidence>
<organism evidence="1 2">
    <name type="scientific">Panagrellus redivivus</name>
    <name type="common">Microworm</name>
    <dbReference type="NCBI Taxonomy" id="6233"/>
    <lineage>
        <taxon>Eukaryota</taxon>
        <taxon>Metazoa</taxon>
        <taxon>Ecdysozoa</taxon>
        <taxon>Nematoda</taxon>
        <taxon>Chromadorea</taxon>
        <taxon>Rhabditida</taxon>
        <taxon>Tylenchina</taxon>
        <taxon>Panagrolaimomorpha</taxon>
        <taxon>Panagrolaimoidea</taxon>
        <taxon>Panagrolaimidae</taxon>
        <taxon>Panagrellus</taxon>
    </lineage>
</organism>
<dbReference type="Proteomes" id="UP000492821">
    <property type="component" value="Unassembled WGS sequence"/>
</dbReference>
<reference evidence="2" key="2">
    <citation type="submission" date="2020-10" db="UniProtKB">
        <authorList>
            <consortium name="WormBaseParasite"/>
        </authorList>
    </citation>
    <scope>IDENTIFICATION</scope>
</reference>
<keyword evidence="1" id="KW-1185">Reference proteome</keyword>
<protein>
    <submittedName>
        <fullName evidence="2">Transposase</fullName>
    </submittedName>
</protein>
<reference evidence="1" key="1">
    <citation type="journal article" date="2013" name="Genetics">
        <title>The draft genome and transcriptome of Panagrellus redivivus are shaped by the harsh demands of a free-living lifestyle.</title>
        <authorList>
            <person name="Srinivasan J."/>
            <person name="Dillman A.R."/>
            <person name="Macchietto M.G."/>
            <person name="Heikkinen L."/>
            <person name="Lakso M."/>
            <person name="Fracchia K.M."/>
            <person name="Antoshechkin I."/>
            <person name="Mortazavi A."/>
            <person name="Wong G."/>
            <person name="Sternberg P.W."/>
        </authorList>
    </citation>
    <scope>NUCLEOTIDE SEQUENCE [LARGE SCALE GENOMIC DNA]</scope>
    <source>
        <strain evidence="1">MT8872</strain>
    </source>
</reference>